<dbReference type="PROSITE" id="PS50048">
    <property type="entry name" value="ZN2_CY6_FUNGAL_2"/>
    <property type="match status" value="1"/>
</dbReference>
<dbReference type="OrthoDB" id="5226580at2759"/>
<dbReference type="SMART" id="SM00066">
    <property type="entry name" value="GAL4"/>
    <property type="match status" value="1"/>
</dbReference>
<gene>
    <name evidence="7" type="ORF">CNMCM5793_004907</name>
</gene>
<dbReference type="CDD" id="cd00067">
    <property type="entry name" value="GAL4"/>
    <property type="match status" value="1"/>
</dbReference>
<dbReference type="PANTHER" id="PTHR47657">
    <property type="entry name" value="STEROL REGULATORY ELEMENT-BINDING PROTEIN ECM22"/>
    <property type="match status" value="1"/>
</dbReference>
<dbReference type="InterPro" id="IPR001138">
    <property type="entry name" value="Zn2Cys6_DnaBD"/>
</dbReference>
<evidence type="ECO:0000256" key="3">
    <source>
        <dbReference type="ARBA" id="ARBA00023163"/>
    </source>
</evidence>
<keyword evidence="4" id="KW-0539">Nucleus</keyword>
<dbReference type="Pfam" id="PF00172">
    <property type="entry name" value="Zn_clus"/>
    <property type="match status" value="1"/>
</dbReference>
<accession>A0A8H6UB12</accession>
<dbReference type="Gene3D" id="4.10.240.10">
    <property type="entry name" value="Zn(2)-C6 fungal-type DNA-binding domain"/>
    <property type="match status" value="1"/>
</dbReference>
<evidence type="ECO:0000256" key="4">
    <source>
        <dbReference type="ARBA" id="ARBA00023242"/>
    </source>
</evidence>
<proteinExistence type="predicted"/>
<organism evidence="7 8">
    <name type="scientific">Aspergillus hiratsukae</name>
    <dbReference type="NCBI Taxonomy" id="1194566"/>
    <lineage>
        <taxon>Eukaryota</taxon>
        <taxon>Fungi</taxon>
        <taxon>Dikarya</taxon>
        <taxon>Ascomycota</taxon>
        <taxon>Pezizomycotina</taxon>
        <taxon>Eurotiomycetes</taxon>
        <taxon>Eurotiomycetidae</taxon>
        <taxon>Eurotiales</taxon>
        <taxon>Aspergillaceae</taxon>
        <taxon>Aspergillus</taxon>
        <taxon>Aspergillus subgen. Fumigati</taxon>
    </lineage>
</organism>
<keyword evidence="3" id="KW-0804">Transcription</keyword>
<dbReference type="PROSITE" id="PS00463">
    <property type="entry name" value="ZN2_CY6_FUNGAL_1"/>
    <property type="match status" value="1"/>
</dbReference>
<evidence type="ECO:0000313" key="8">
    <source>
        <dbReference type="Proteomes" id="UP000630445"/>
    </source>
</evidence>
<dbReference type="GO" id="GO:0000981">
    <property type="term" value="F:DNA-binding transcription factor activity, RNA polymerase II-specific"/>
    <property type="evidence" value="ECO:0007669"/>
    <property type="project" value="InterPro"/>
</dbReference>
<name>A0A8H6UB12_9EURO</name>
<dbReference type="EMBL" id="JACBAD010002129">
    <property type="protein sequence ID" value="KAF7113852.1"/>
    <property type="molecule type" value="Genomic_DNA"/>
</dbReference>
<evidence type="ECO:0000256" key="5">
    <source>
        <dbReference type="SAM" id="MobiDB-lite"/>
    </source>
</evidence>
<evidence type="ECO:0000256" key="2">
    <source>
        <dbReference type="ARBA" id="ARBA00023125"/>
    </source>
</evidence>
<dbReference type="InterPro" id="IPR036864">
    <property type="entry name" value="Zn2-C6_fun-type_DNA-bd_sf"/>
</dbReference>
<dbReference type="InterPro" id="IPR052400">
    <property type="entry name" value="Zn2-C6_fungal_TF"/>
</dbReference>
<evidence type="ECO:0000313" key="7">
    <source>
        <dbReference type="EMBL" id="KAF7113852.1"/>
    </source>
</evidence>
<evidence type="ECO:0000256" key="1">
    <source>
        <dbReference type="ARBA" id="ARBA00023015"/>
    </source>
</evidence>
<feature type="domain" description="Zn(2)-C6 fungal-type" evidence="6">
    <location>
        <begin position="23"/>
        <end position="53"/>
    </location>
</feature>
<feature type="compositionally biased region" description="Polar residues" evidence="5">
    <location>
        <begin position="80"/>
        <end position="89"/>
    </location>
</feature>
<feature type="compositionally biased region" description="Polar residues" evidence="5">
    <location>
        <begin position="98"/>
        <end position="113"/>
    </location>
</feature>
<comment type="caution">
    <text evidence="7">The sequence shown here is derived from an EMBL/GenBank/DDBJ whole genome shotgun (WGS) entry which is preliminary data.</text>
</comment>
<keyword evidence="2" id="KW-0238">DNA-binding</keyword>
<dbReference type="GO" id="GO:0003677">
    <property type="term" value="F:DNA binding"/>
    <property type="evidence" value="ECO:0007669"/>
    <property type="project" value="UniProtKB-KW"/>
</dbReference>
<dbReference type="PANTHER" id="PTHR47657:SF3">
    <property type="entry name" value="ORSELLINIC ACID_F9775 BIOSYNTHESIS CLUSTER PROTEIN D-RELATED"/>
    <property type="match status" value="1"/>
</dbReference>
<evidence type="ECO:0000259" key="6">
    <source>
        <dbReference type="PROSITE" id="PS50048"/>
    </source>
</evidence>
<dbReference type="GO" id="GO:0008270">
    <property type="term" value="F:zinc ion binding"/>
    <property type="evidence" value="ECO:0007669"/>
    <property type="project" value="InterPro"/>
</dbReference>
<keyword evidence="1" id="KW-0805">Transcription regulation</keyword>
<dbReference type="Proteomes" id="UP000630445">
    <property type="component" value="Unassembled WGS sequence"/>
</dbReference>
<reference evidence="7" key="1">
    <citation type="submission" date="2020-06" db="EMBL/GenBank/DDBJ databases">
        <title>Draft genome sequences of strains closely related to Aspergillus parafelis and Aspergillus hiratsukae.</title>
        <authorList>
            <person name="Dos Santos R.A.C."/>
            <person name="Rivero-Menendez O."/>
            <person name="Steenwyk J.L."/>
            <person name="Mead M.E."/>
            <person name="Goldman G.H."/>
            <person name="Alastruey-Izquierdo A."/>
            <person name="Rokas A."/>
        </authorList>
    </citation>
    <scope>NUCLEOTIDE SEQUENCE</scope>
    <source>
        <strain evidence="7">CNM-CM5793</strain>
    </source>
</reference>
<sequence length="452" mass="51059">MPPRLGPYIGKTSRRSHQKSRLGCRNCKRRRVKCDERKPNCGNCLRHSIDCDYTLNPERSSTPSTEEEVTPASLNNSYTFISSSQSNFTPPRRGRNSRPLSTQQHEEPTSQLHQAVAKRPFQFTATDMALFHHFITSKDLGASQDHMQTQLSRLGFTFHHVLRLLLAFSGFHIARNPAHHSFLGSRTDMYAVAEQHYEIAVREVTAAVPHLDSTTGPALYASSIFIFLCSLAKGPQPGEYLAYRDDGSPGCVSLFMGLRSILEICTATLSVDFSSIHAADAGDMTSQPEEPPFHREELILQTYRDHLAQVRRLISATFSDCGPGYTAYSQVLDLLCQRYDVAFCGTSRLPESQLWPQIFGWLYTLPDLVLADAQQRRPAALVVFAFFTVLLKQLDPAWFIHGWPEHIINGIYSNLDEYHRGYVQWPMQQIVRLSNSLPLSGIGVPWRFGRLV</sequence>
<feature type="region of interest" description="Disordered" evidence="5">
    <location>
        <begin position="80"/>
        <end position="114"/>
    </location>
</feature>
<dbReference type="AlphaFoldDB" id="A0A8H6UB12"/>
<protein>
    <recommendedName>
        <fullName evidence="6">Zn(2)-C6 fungal-type domain-containing protein</fullName>
    </recommendedName>
</protein>
<dbReference type="SUPFAM" id="SSF57701">
    <property type="entry name" value="Zn2/Cys6 DNA-binding domain"/>
    <property type="match status" value="1"/>
</dbReference>
<keyword evidence="8" id="KW-1185">Reference proteome</keyword>